<evidence type="ECO:0000256" key="1">
    <source>
        <dbReference type="ARBA" id="ARBA00008853"/>
    </source>
</evidence>
<dbReference type="Pfam" id="PF08450">
    <property type="entry name" value="SGL"/>
    <property type="match status" value="1"/>
</dbReference>
<dbReference type="SUPFAM" id="SSF63829">
    <property type="entry name" value="Calcium-dependent phosphotriesterase"/>
    <property type="match status" value="1"/>
</dbReference>
<dbReference type="PANTHER" id="PTHR10907:SF47">
    <property type="entry name" value="REGUCALCIN"/>
    <property type="match status" value="1"/>
</dbReference>
<gene>
    <name evidence="3" type="ORF">QFZ26_001541</name>
</gene>
<organism evidence="3 4">
    <name type="scientific">Agromyces ramosus</name>
    <dbReference type="NCBI Taxonomy" id="33879"/>
    <lineage>
        <taxon>Bacteria</taxon>
        <taxon>Bacillati</taxon>
        <taxon>Actinomycetota</taxon>
        <taxon>Actinomycetes</taxon>
        <taxon>Micrococcales</taxon>
        <taxon>Microbacteriaceae</taxon>
        <taxon>Agromyces</taxon>
    </lineage>
</organism>
<dbReference type="PANTHER" id="PTHR10907">
    <property type="entry name" value="REGUCALCIN"/>
    <property type="match status" value="1"/>
</dbReference>
<comment type="caution">
    <text evidence="3">The sequence shown here is derived from an EMBL/GenBank/DDBJ whole genome shotgun (WGS) entry which is preliminary data.</text>
</comment>
<feature type="domain" description="SMP-30/Gluconolactonase/LRE-like region" evidence="2">
    <location>
        <begin position="20"/>
        <end position="256"/>
    </location>
</feature>
<evidence type="ECO:0000313" key="3">
    <source>
        <dbReference type="EMBL" id="MDQ0893986.1"/>
    </source>
</evidence>
<name>A0ABU0R7B7_9MICO</name>
<dbReference type="PRINTS" id="PR01790">
    <property type="entry name" value="SMP30FAMILY"/>
</dbReference>
<dbReference type="InterPro" id="IPR011042">
    <property type="entry name" value="6-blade_b-propeller_TolB-like"/>
</dbReference>
<dbReference type="EMBL" id="JAUSYY010000001">
    <property type="protein sequence ID" value="MDQ0893986.1"/>
    <property type="molecule type" value="Genomic_DNA"/>
</dbReference>
<dbReference type="InterPro" id="IPR005511">
    <property type="entry name" value="SMP-30"/>
</dbReference>
<protein>
    <submittedName>
        <fullName evidence="3">Sugar lactone lactonase YvrE</fullName>
    </submittedName>
</protein>
<proteinExistence type="inferred from homology"/>
<evidence type="ECO:0000259" key="2">
    <source>
        <dbReference type="Pfam" id="PF08450"/>
    </source>
</evidence>
<accession>A0ABU0R7B7</accession>
<dbReference type="InterPro" id="IPR013658">
    <property type="entry name" value="SGL"/>
</dbReference>
<comment type="similarity">
    <text evidence="1">Belongs to the SMP-30/CGR1 family.</text>
</comment>
<dbReference type="RefSeq" id="WP_307040873.1">
    <property type="nucleotide sequence ID" value="NZ_JAUSYY010000001.1"/>
</dbReference>
<dbReference type="Proteomes" id="UP001239083">
    <property type="component" value="Unassembled WGS sequence"/>
</dbReference>
<evidence type="ECO:0000313" key="4">
    <source>
        <dbReference type="Proteomes" id="UP001239083"/>
    </source>
</evidence>
<keyword evidence="4" id="KW-1185">Reference proteome</keyword>
<sequence>MSEVTVLESPDVVIEGDAAVGEGPVFDARTGRLVWVDITGGMIFENDLASGEQQGTKLDTLVGGVAPRASDPGFAVAVGDGFGFVSADGVLTYSDPVLPEPFRRMNDAKVDSRGRLWAGSTHTEFLPGEGSLHRWDGGRSSVMATGFILPNGLGWDAADTTMYLIDSYANTLLSAPFRADDGDIGDFTPMARIEGGYPDGLAVDVDGCIWVAIWAGHEVRRYSPTGELVAVVPMPVAQPSSCAFGSDGTLYITSARAGLSEAELVAQPHAGSVFALSTDTQGVPVRAFAS</sequence>
<dbReference type="Gene3D" id="2.120.10.30">
    <property type="entry name" value="TolB, C-terminal domain"/>
    <property type="match status" value="1"/>
</dbReference>
<reference evidence="3 4" key="1">
    <citation type="submission" date="2023-07" db="EMBL/GenBank/DDBJ databases">
        <title>Comparative genomics of wheat-associated soil bacteria to identify genetic determinants of phenazine resistance.</title>
        <authorList>
            <person name="Mouncey N."/>
        </authorList>
    </citation>
    <scope>NUCLEOTIDE SEQUENCE [LARGE SCALE GENOMIC DNA]</scope>
    <source>
        <strain evidence="3 4">V3I3</strain>
    </source>
</reference>